<dbReference type="Pfam" id="PF13191">
    <property type="entry name" value="AAA_16"/>
    <property type="match status" value="1"/>
</dbReference>
<dbReference type="PANTHER" id="PTHR16305">
    <property type="entry name" value="TESTICULAR SOLUBLE ADENYLYL CYCLASE"/>
    <property type="match status" value="1"/>
</dbReference>
<dbReference type="InterPro" id="IPR011990">
    <property type="entry name" value="TPR-like_helical_dom_sf"/>
</dbReference>
<keyword evidence="1" id="KW-0547">Nucleotide-binding</keyword>
<comment type="caution">
    <text evidence="4">The sequence shown here is derived from an EMBL/GenBank/DDBJ whole genome shotgun (WGS) entry which is preliminary data.</text>
</comment>
<keyword evidence="5" id="KW-1185">Reference proteome</keyword>
<dbReference type="SMART" id="SM00421">
    <property type="entry name" value="HTH_LUXR"/>
    <property type="match status" value="1"/>
</dbReference>
<dbReference type="PANTHER" id="PTHR16305:SF35">
    <property type="entry name" value="TRANSCRIPTIONAL ACTIVATOR DOMAIN"/>
    <property type="match status" value="1"/>
</dbReference>
<proteinExistence type="predicted"/>
<protein>
    <submittedName>
        <fullName evidence="4">DNA-binding CsgD family transcriptional regulator</fullName>
    </submittedName>
</protein>
<dbReference type="InterPro" id="IPR036388">
    <property type="entry name" value="WH-like_DNA-bd_sf"/>
</dbReference>
<sequence>MAIWPFAGRQEDLARLVRLAHDGAARGVVIAGPAGVGKSRLAAEVLRTFHSPAHAVIPIRATRAAGGIPYGALAGLLPPKAPDGLLNPLRWAADAVRGHAAGRLPVLAVDDAHLLDGASAAAVHHLVATGGALIVATLRTGETAPDGVTALWRDGRAARADVGPLSVDDIAAVLAAALGGRPDDATVRRLATASEGNALLLHELVAAARDAGRLRPVRGMWQLTGEPPLAPRLSELVGERVAGLSPEASAVLELTAFAEPIGLAMLTGLCPPEAVEEAERRGLVRLSPDGRRMTVRLGHPLYGEVARAACPPLRRRNRYAALAAALERGGTRRGDDLLRLTVWRLESGAAASPGPLISACRLAWSAHDYPLAIRLGRAAVAAGGGVDAALLLATVLDYAQYPDEAHAVLTEAEAAFGASGAGGNDPEAGGRGGLESGHAAVVTRLALARAGNLAWGMNRLREALELLDRTESAVADPAARRRIATRRLDLTAGAARPREALRLGTALLRDTPDGPGRTQTLKSQALALCYAGRTGEAIAMARQALADAGAWQDALPAMVSPLHSAWAMAALFAGDLASMEESVASMEAAVAAQRGWSLGEGSLALAKGQLATARGQVQTALGVLHDAAHHPTATTVGGCMGAYASAQALLGDASGAESTLEEALARNRATWTGFTRWVALTRVWIAAAYGETGAAVELALEFAEECRAAGLPGFEFVALHDAVRLGGAAHAAGRLAELPALHDGPRVTLARDHAAAVVAGDAEDLLAVATGFQDLGMILHAAEAAAQAAARLRRAGHTRAALAATTRAWSLAHRCEGARTPALRGLAAPDLTPRQLEVAQLAAQNFTNRDIADRLFLSVRTVANHLGAVYDRTGVNDRTALRQFFDLPGAAGRPAGR</sequence>
<accession>A0A7X0M879</accession>
<gene>
    <name evidence="4" type="ORF">BJ992_003047</name>
</gene>
<dbReference type="SUPFAM" id="SSF52540">
    <property type="entry name" value="P-loop containing nucleoside triphosphate hydrolases"/>
    <property type="match status" value="1"/>
</dbReference>
<dbReference type="GO" id="GO:0003677">
    <property type="term" value="F:DNA binding"/>
    <property type="evidence" value="ECO:0007669"/>
    <property type="project" value="UniProtKB-KW"/>
</dbReference>
<dbReference type="GO" id="GO:0004016">
    <property type="term" value="F:adenylate cyclase activity"/>
    <property type="evidence" value="ECO:0007669"/>
    <property type="project" value="TreeGrafter"/>
</dbReference>
<dbReference type="GO" id="GO:0005524">
    <property type="term" value="F:ATP binding"/>
    <property type="evidence" value="ECO:0007669"/>
    <property type="project" value="UniProtKB-KW"/>
</dbReference>
<dbReference type="Proteomes" id="UP000555564">
    <property type="component" value="Unassembled WGS sequence"/>
</dbReference>
<evidence type="ECO:0000259" key="3">
    <source>
        <dbReference type="PROSITE" id="PS50043"/>
    </source>
</evidence>
<dbReference type="Pfam" id="PF00196">
    <property type="entry name" value="GerE"/>
    <property type="match status" value="1"/>
</dbReference>
<dbReference type="GO" id="GO:0006355">
    <property type="term" value="P:regulation of DNA-templated transcription"/>
    <property type="evidence" value="ECO:0007669"/>
    <property type="project" value="InterPro"/>
</dbReference>
<dbReference type="GO" id="GO:0005737">
    <property type="term" value="C:cytoplasm"/>
    <property type="evidence" value="ECO:0007669"/>
    <property type="project" value="TreeGrafter"/>
</dbReference>
<dbReference type="SUPFAM" id="SSF48452">
    <property type="entry name" value="TPR-like"/>
    <property type="match status" value="1"/>
</dbReference>
<dbReference type="PRINTS" id="PR00038">
    <property type="entry name" value="HTHLUXR"/>
</dbReference>
<organism evidence="4 5">
    <name type="scientific">Sphaerisporangium rubeum</name>
    <dbReference type="NCBI Taxonomy" id="321317"/>
    <lineage>
        <taxon>Bacteria</taxon>
        <taxon>Bacillati</taxon>
        <taxon>Actinomycetota</taxon>
        <taxon>Actinomycetes</taxon>
        <taxon>Streptosporangiales</taxon>
        <taxon>Streptosporangiaceae</taxon>
        <taxon>Sphaerisporangium</taxon>
    </lineage>
</organism>
<name>A0A7X0M879_9ACTN</name>
<evidence type="ECO:0000256" key="1">
    <source>
        <dbReference type="ARBA" id="ARBA00022741"/>
    </source>
</evidence>
<dbReference type="EMBL" id="JACHIU010000001">
    <property type="protein sequence ID" value="MBB6473616.1"/>
    <property type="molecule type" value="Genomic_DNA"/>
</dbReference>
<dbReference type="AlphaFoldDB" id="A0A7X0M879"/>
<dbReference type="InterPro" id="IPR041664">
    <property type="entry name" value="AAA_16"/>
</dbReference>
<dbReference type="InterPro" id="IPR016032">
    <property type="entry name" value="Sig_transdc_resp-reg_C-effctor"/>
</dbReference>
<keyword evidence="2" id="KW-0067">ATP-binding</keyword>
<dbReference type="RefSeq" id="WP_184981502.1">
    <property type="nucleotide sequence ID" value="NZ_JACHIU010000001.1"/>
</dbReference>
<feature type="domain" description="HTH luxR-type" evidence="3">
    <location>
        <begin position="824"/>
        <end position="889"/>
    </location>
</feature>
<dbReference type="SUPFAM" id="SSF46894">
    <property type="entry name" value="C-terminal effector domain of the bipartite response regulators"/>
    <property type="match status" value="1"/>
</dbReference>
<evidence type="ECO:0000313" key="4">
    <source>
        <dbReference type="EMBL" id="MBB6473616.1"/>
    </source>
</evidence>
<dbReference type="Gene3D" id="1.10.10.10">
    <property type="entry name" value="Winged helix-like DNA-binding domain superfamily/Winged helix DNA-binding domain"/>
    <property type="match status" value="1"/>
</dbReference>
<dbReference type="InterPro" id="IPR027417">
    <property type="entry name" value="P-loop_NTPase"/>
</dbReference>
<dbReference type="PROSITE" id="PS50043">
    <property type="entry name" value="HTH_LUXR_2"/>
    <property type="match status" value="1"/>
</dbReference>
<dbReference type="CDD" id="cd06170">
    <property type="entry name" value="LuxR_C_like"/>
    <property type="match status" value="1"/>
</dbReference>
<reference evidence="4 5" key="1">
    <citation type="submission" date="2020-08" db="EMBL/GenBank/DDBJ databases">
        <title>Sequencing the genomes of 1000 actinobacteria strains.</title>
        <authorList>
            <person name="Klenk H.-P."/>
        </authorList>
    </citation>
    <scope>NUCLEOTIDE SEQUENCE [LARGE SCALE GENOMIC DNA]</scope>
    <source>
        <strain evidence="4 5">DSM 44936</strain>
    </source>
</reference>
<keyword evidence="4" id="KW-0238">DNA-binding</keyword>
<dbReference type="Gene3D" id="3.40.50.300">
    <property type="entry name" value="P-loop containing nucleotide triphosphate hydrolases"/>
    <property type="match status" value="1"/>
</dbReference>
<dbReference type="InterPro" id="IPR000792">
    <property type="entry name" value="Tscrpt_reg_LuxR_C"/>
</dbReference>
<dbReference type="Gene3D" id="1.25.40.10">
    <property type="entry name" value="Tetratricopeptide repeat domain"/>
    <property type="match status" value="1"/>
</dbReference>
<evidence type="ECO:0000256" key="2">
    <source>
        <dbReference type="ARBA" id="ARBA00022840"/>
    </source>
</evidence>
<evidence type="ECO:0000313" key="5">
    <source>
        <dbReference type="Proteomes" id="UP000555564"/>
    </source>
</evidence>